<dbReference type="AlphaFoldDB" id="A0A485P832"/>
<dbReference type="Pfam" id="PF00997">
    <property type="entry name" value="Casein_kappa"/>
    <property type="match status" value="1"/>
</dbReference>
<evidence type="ECO:0000256" key="6">
    <source>
        <dbReference type="ARBA" id="ARBA00022553"/>
    </source>
</evidence>
<comment type="subcellular location">
    <subcellularLocation>
        <location evidence="2">Secreted</location>
    </subcellularLocation>
</comment>
<dbReference type="GO" id="GO:0050821">
    <property type="term" value="P:protein stabilization"/>
    <property type="evidence" value="ECO:0007669"/>
    <property type="project" value="TreeGrafter"/>
</dbReference>
<gene>
    <name evidence="11" type="ORF">LYPA_23C013909</name>
</gene>
<evidence type="ECO:0000313" key="12">
    <source>
        <dbReference type="Proteomes" id="UP000386466"/>
    </source>
</evidence>
<comment type="function">
    <text evidence="1">Kappa-casein stabilizes micelle formation, preventing casein precipitation in milk.</text>
</comment>
<dbReference type="PANTHER" id="PTHR11470:SF2">
    <property type="entry name" value="KAPPA-CASEIN"/>
    <property type="match status" value="1"/>
</dbReference>
<proteinExistence type="inferred from homology"/>
<keyword evidence="7" id="KW-0494">Milk protein</keyword>
<keyword evidence="5" id="KW-0964">Secreted</keyword>
<comment type="similarity">
    <text evidence="3">Belongs to the kappa-casein family.</text>
</comment>
<evidence type="ECO:0000256" key="1">
    <source>
        <dbReference type="ARBA" id="ARBA00003829"/>
    </source>
</evidence>
<keyword evidence="6" id="KW-0597">Phosphoprotein</keyword>
<evidence type="ECO:0000256" key="7">
    <source>
        <dbReference type="ARBA" id="ARBA00022743"/>
    </source>
</evidence>
<keyword evidence="10" id="KW-0732">Signal</keyword>
<dbReference type="GO" id="GO:0005615">
    <property type="term" value="C:extracellular space"/>
    <property type="evidence" value="ECO:0007669"/>
    <property type="project" value="TreeGrafter"/>
</dbReference>
<dbReference type="GO" id="GO:0007595">
    <property type="term" value="P:lactation"/>
    <property type="evidence" value="ECO:0007669"/>
    <property type="project" value="TreeGrafter"/>
</dbReference>
<feature type="region of interest" description="Disordered" evidence="9">
    <location>
        <begin position="207"/>
        <end position="233"/>
    </location>
</feature>
<evidence type="ECO:0000256" key="8">
    <source>
        <dbReference type="ARBA" id="ARBA00023180"/>
    </source>
</evidence>
<evidence type="ECO:0000313" key="11">
    <source>
        <dbReference type="EMBL" id="VFV40488.1"/>
    </source>
</evidence>
<reference evidence="11 12" key="1">
    <citation type="submission" date="2019-01" db="EMBL/GenBank/DDBJ databases">
        <authorList>
            <person name="Alioto T."/>
            <person name="Alioto T."/>
        </authorList>
    </citation>
    <scope>NUCLEOTIDE SEQUENCE [LARGE SCALE GENOMIC DNA]</scope>
</reference>
<evidence type="ECO:0000256" key="2">
    <source>
        <dbReference type="ARBA" id="ARBA00004613"/>
    </source>
</evidence>
<organism evidence="11 12">
    <name type="scientific">Lynx pardinus</name>
    <name type="common">Iberian lynx</name>
    <name type="synonym">Felis pardina</name>
    <dbReference type="NCBI Taxonomy" id="191816"/>
    <lineage>
        <taxon>Eukaryota</taxon>
        <taxon>Metazoa</taxon>
        <taxon>Chordata</taxon>
        <taxon>Craniata</taxon>
        <taxon>Vertebrata</taxon>
        <taxon>Euteleostomi</taxon>
        <taxon>Mammalia</taxon>
        <taxon>Eutheria</taxon>
        <taxon>Laurasiatheria</taxon>
        <taxon>Carnivora</taxon>
        <taxon>Feliformia</taxon>
        <taxon>Felidae</taxon>
        <taxon>Felinae</taxon>
        <taxon>Lynx</taxon>
    </lineage>
</organism>
<name>A0A485P832_LYNPA</name>
<feature type="chain" id="PRO_5019784074" description="Kappa-casein" evidence="10">
    <location>
        <begin position="22"/>
        <end position="323"/>
    </location>
</feature>
<evidence type="ECO:0000256" key="10">
    <source>
        <dbReference type="SAM" id="SignalP"/>
    </source>
</evidence>
<evidence type="ECO:0000256" key="9">
    <source>
        <dbReference type="SAM" id="MobiDB-lite"/>
    </source>
</evidence>
<evidence type="ECO:0000256" key="3">
    <source>
        <dbReference type="ARBA" id="ARBA00005332"/>
    </source>
</evidence>
<evidence type="ECO:0000256" key="5">
    <source>
        <dbReference type="ARBA" id="ARBA00022525"/>
    </source>
</evidence>
<dbReference type="EMBL" id="CAAGRJ010029069">
    <property type="protein sequence ID" value="VFV40488.1"/>
    <property type="molecule type" value="Genomic_DNA"/>
</dbReference>
<dbReference type="InterPro" id="IPR000117">
    <property type="entry name" value="Casein_kappa"/>
</dbReference>
<keyword evidence="8" id="KW-0325">Glycoprotein</keyword>
<accession>A0A485P832</accession>
<dbReference type="PANTHER" id="PTHR11470">
    <property type="entry name" value="KAPPA CASEIN"/>
    <property type="match status" value="1"/>
</dbReference>
<sequence length="323" mass="34845">MMKTFFLVVNILALTLPFLGAQVQNQEQPTCRENDERLLNQKTAKYIPVHYVLSNYPHYEPSYYPHKPAVPVNNQYMPYPYYAKPVAVRPHVQIPQWQVLPNTYTPTVVRHPHLPASFIAIPPKKIQDKTGNPTINTIATAEPTLTPTTEPIVNTVVTTEASSEFTITSTPETTTVPTRDTILEDDTATTITNTTATAITSAVDTTSTNSGTAVTAPMTSPTATVVSTNRPSGTVTDPAATAEALKTTAAAPGVNTSTLSTTLLVTVSTSAPPDATTATKTTADTLPKDGTNPEGIPMALKNMVQPLNIYPRACRRFHSNSRI</sequence>
<evidence type="ECO:0000256" key="4">
    <source>
        <dbReference type="ARBA" id="ARBA00017238"/>
    </source>
</evidence>
<keyword evidence="12" id="KW-1185">Reference proteome</keyword>
<feature type="signal peptide" evidence="10">
    <location>
        <begin position="1"/>
        <end position="21"/>
    </location>
</feature>
<dbReference type="Proteomes" id="UP000386466">
    <property type="component" value="Unassembled WGS sequence"/>
</dbReference>
<protein>
    <recommendedName>
        <fullName evidence="4">Kappa-casein</fullName>
    </recommendedName>
</protein>